<dbReference type="GO" id="GO:0046872">
    <property type="term" value="F:metal ion binding"/>
    <property type="evidence" value="ECO:0007669"/>
    <property type="project" value="UniProtKB-KW"/>
</dbReference>
<keyword evidence="4 7" id="KW-0862">Zinc</keyword>
<dbReference type="PANTHER" id="PTHR24215:SF35">
    <property type="entry name" value="MUSCLE LIM PROTEIN MLP84B"/>
    <property type="match status" value="1"/>
</dbReference>
<feature type="region of interest" description="Disordered" evidence="8">
    <location>
        <begin position="78"/>
        <end position="149"/>
    </location>
</feature>
<dbReference type="GO" id="GO:0005634">
    <property type="term" value="C:nucleus"/>
    <property type="evidence" value="ECO:0007669"/>
    <property type="project" value="UniProtKB-SubCell"/>
</dbReference>
<feature type="compositionally biased region" description="Polar residues" evidence="8">
    <location>
        <begin position="107"/>
        <end position="117"/>
    </location>
</feature>
<organism evidence="10 11">
    <name type="scientific">Kwoniella dendrophila CBS 6074</name>
    <dbReference type="NCBI Taxonomy" id="1295534"/>
    <lineage>
        <taxon>Eukaryota</taxon>
        <taxon>Fungi</taxon>
        <taxon>Dikarya</taxon>
        <taxon>Basidiomycota</taxon>
        <taxon>Agaricomycotina</taxon>
        <taxon>Tremellomycetes</taxon>
        <taxon>Tremellales</taxon>
        <taxon>Cryptococcaceae</taxon>
        <taxon>Kwoniella</taxon>
    </lineage>
</organism>
<evidence type="ECO:0000256" key="4">
    <source>
        <dbReference type="ARBA" id="ARBA00022833"/>
    </source>
</evidence>
<dbReference type="GeneID" id="91092921"/>
<dbReference type="EMBL" id="CP144099">
    <property type="protein sequence ID" value="WWC87360.1"/>
    <property type="molecule type" value="Genomic_DNA"/>
</dbReference>
<dbReference type="InterPro" id="IPR001781">
    <property type="entry name" value="Znf_LIM"/>
</dbReference>
<dbReference type="FunFam" id="2.10.110.10:FF:000145">
    <property type="entry name" value="Cysteine and glycine-rich protein"/>
    <property type="match status" value="1"/>
</dbReference>
<dbReference type="Proteomes" id="UP001355207">
    <property type="component" value="Chromosome 2"/>
</dbReference>
<dbReference type="PROSITE" id="PS50023">
    <property type="entry name" value="LIM_DOMAIN_2"/>
    <property type="match status" value="2"/>
</dbReference>
<dbReference type="GO" id="GO:0005737">
    <property type="term" value="C:cytoplasm"/>
    <property type="evidence" value="ECO:0007669"/>
    <property type="project" value="TreeGrafter"/>
</dbReference>
<dbReference type="Pfam" id="PF00412">
    <property type="entry name" value="LIM"/>
    <property type="match status" value="2"/>
</dbReference>
<name>A0AAX4JS09_9TREE</name>
<dbReference type="GO" id="GO:0030695">
    <property type="term" value="F:GTPase regulator activity"/>
    <property type="evidence" value="ECO:0007669"/>
    <property type="project" value="UniProtKB-ARBA"/>
</dbReference>
<feature type="compositionally biased region" description="Polar residues" evidence="8">
    <location>
        <begin position="80"/>
        <end position="89"/>
    </location>
</feature>
<evidence type="ECO:0000256" key="5">
    <source>
        <dbReference type="ARBA" id="ARBA00023038"/>
    </source>
</evidence>
<evidence type="ECO:0000256" key="8">
    <source>
        <dbReference type="SAM" id="MobiDB-lite"/>
    </source>
</evidence>
<evidence type="ECO:0000259" key="9">
    <source>
        <dbReference type="PROSITE" id="PS50023"/>
    </source>
</evidence>
<feature type="compositionally biased region" description="Pro residues" evidence="8">
    <location>
        <begin position="128"/>
        <end position="139"/>
    </location>
</feature>
<accession>A0AAX4JS09</accession>
<evidence type="ECO:0000313" key="11">
    <source>
        <dbReference type="Proteomes" id="UP001355207"/>
    </source>
</evidence>
<evidence type="ECO:0000256" key="6">
    <source>
        <dbReference type="ARBA" id="ARBA00023242"/>
    </source>
</evidence>
<proteinExistence type="predicted"/>
<dbReference type="FunFam" id="2.10.110.10:FF:000001">
    <property type="entry name" value="Cysteine and glycine-rich protein 1"/>
    <property type="match status" value="1"/>
</dbReference>
<evidence type="ECO:0000256" key="7">
    <source>
        <dbReference type="PROSITE-ProRule" id="PRU00125"/>
    </source>
</evidence>
<feature type="domain" description="LIM zinc-binding" evidence="9">
    <location>
        <begin position="9"/>
        <end position="70"/>
    </location>
</feature>
<keyword evidence="6" id="KW-0539">Nucleus</keyword>
<evidence type="ECO:0000256" key="3">
    <source>
        <dbReference type="ARBA" id="ARBA00022737"/>
    </source>
</evidence>
<dbReference type="SUPFAM" id="SSF57716">
    <property type="entry name" value="Glucocorticoid receptor-like (DNA-binding domain)"/>
    <property type="match status" value="4"/>
</dbReference>
<keyword evidence="3" id="KW-0677">Repeat</keyword>
<keyword evidence="11" id="KW-1185">Reference proteome</keyword>
<dbReference type="CDD" id="cd09326">
    <property type="entry name" value="LIM_CRP_like"/>
    <property type="match status" value="2"/>
</dbReference>
<dbReference type="SMART" id="SM00132">
    <property type="entry name" value="LIM"/>
    <property type="match status" value="2"/>
</dbReference>
<dbReference type="PANTHER" id="PTHR24215">
    <property type="entry name" value="RHO-GTPASE-ACTIVATING PROTEIN LRG1"/>
    <property type="match status" value="1"/>
</dbReference>
<evidence type="ECO:0000313" key="10">
    <source>
        <dbReference type="EMBL" id="WWC87360.1"/>
    </source>
</evidence>
<dbReference type="RefSeq" id="XP_066074123.1">
    <property type="nucleotide sequence ID" value="XM_066218026.1"/>
</dbReference>
<comment type="subcellular location">
    <subcellularLocation>
        <location evidence="1">Nucleus</location>
    </subcellularLocation>
</comment>
<evidence type="ECO:0000256" key="1">
    <source>
        <dbReference type="ARBA" id="ARBA00004123"/>
    </source>
</evidence>
<protein>
    <recommendedName>
        <fullName evidence="9">LIM zinc-binding domain-containing protein</fullName>
    </recommendedName>
</protein>
<dbReference type="Gene3D" id="2.10.110.10">
    <property type="entry name" value="Cysteine Rich Protein"/>
    <property type="match status" value="2"/>
</dbReference>
<dbReference type="AlphaFoldDB" id="A0AAX4JS09"/>
<dbReference type="GO" id="GO:0030036">
    <property type="term" value="P:actin cytoskeleton organization"/>
    <property type="evidence" value="ECO:0007669"/>
    <property type="project" value="TreeGrafter"/>
</dbReference>
<dbReference type="PROSITE" id="PS00478">
    <property type="entry name" value="LIM_DOMAIN_1"/>
    <property type="match status" value="2"/>
</dbReference>
<keyword evidence="5 7" id="KW-0440">LIM domain</keyword>
<reference evidence="10 11" key="1">
    <citation type="submission" date="2024-01" db="EMBL/GenBank/DDBJ databases">
        <title>Comparative genomics of Cryptococcus and Kwoniella reveals pathogenesis evolution and contrasting modes of karyotype evolution via chromosome fusion or intercentromeric recombination.</title>
        <authorList>
            <person name="Coelho M.A."/>
            <person name="David-Palma M."/>
            <person name="Shea T."/>
            <person name="Bowers K."/>
            <person name="McGinley-Smith S."/>
            <person name="Mohammad A.W."/>
            <person name="Gnirke A."/>
            <person name="Yurkov A.M."/>
            <person name="Nowrousian M."/>
            <person name="Sun S."/>
            <person name="Cuomo C.A."/>
            <person name="Heitman J."/>
        </authorList>
    </citation>
    <scope>NUCLEOTIDE SEQUENCE [LARGE SCALE GENOMIC DNA]</scope>
    <source>
        <strain evidence="10 11">CBS 6074</strain>
    </source>
</reference>
<keyword evidence="2 7" id="KW-0479">Metal-binding</keyword>
<evidence type="ECO:0000256" key="2">
    <source>
        <dbReference type="ARBA" id="ARBA00022723"/>
    </source>
</evidence>
<feature type="domain" description="LIM zinc-binding" evidence="9">
    <location>
        <begin position="193"/>
        <end position="253"/>
    </location>
</feature>
<sequence>MPMAFGGAPKCDTCGTSVYHAEQVLGPRRKIYHKICLKCAQCGKRLDPGNLVEHDMQPYCSRCHTQLFGTRDLRHANVLPNITPTSSPARPQPPITPSTPTYRLPSSAHSTQRTSLPTPKDYYTPPKARTPPPPEPATPTDPSIPITRPNFRESRPIVASYAGGLKALDDKTGLLKKSESPRSKVGERFGNEEMCKSCGKRVYAAEQVYSIGSKWHKACLRCTSCKSTLDPSRVSDKDGSPYCKNCYAKEHGPGGILGKR</sequence>
<gene>
    <name evidence="10" type="ORF">L201_002249</name>
</gene>